<dbReference type="CDD" id="cd02440">
    <property type="entry name" value="AdoMet_MTases"/>
    <property type="match status" value="1"/>
</dbReference>
<dbReference type="GO" id="GO:0032259">
    <property type="term" value="P:methylation"/>
    <property type="evidence" value="ECO:0007669"/>
    <property type="project" value="UniProtKB-KW"/>
</dbReference>
<dbReference type="Pfam" id="PF13489">
    <property type="entry name" value="Methyltransf_23"/>
    <property type="match status" value="1"/>
</dbReference>
<keyword evidence="1" id="KW-0808">Transferase</keyword>
<dbReference type="PANTHER" id="PTHR43591">
    <property type="entry name" value="METHYLTRANSFERASE"/>
    <property type="match status" value="1"/>
</dbReference>
<dbReference type="OrthoDB" id="3469983at2"/>
<evidence type="ECO:0000313" key="2">
    <source>
        <dbReference type="Proteomes" id="UP000185696"/>
    </source>
</evidence>
<reference evidence="1 2" key="1">
    <citation type="submission" date="2016-12" db="EMBL/GenBank/DDBJ databases">
        <title>The draft genome sequence of Actinophytocola xinjiangensis.</title>
        <authorList>
            <person name="Wang W."/>
            <person name="Yuan L."/>
        </authorList>
    </citation>
    <scope>NUCLEOTIDE SEQUENCE [LARGE SCALE GENOMIC DNA]</scope>
    <source>
        <strain evidence="1 2">CGMCC 4.4663</strain>
    </source>
</reference>
<name>A0A7Z0WQK8_9PSEU</name>
<protein>
    <submittedName>
        <fullName evidence="1">SAM-dependent methyltransferase</fullName>
    </submittedName>
</protein>
<dbReference type="Gene3D" id="3.40.50.150">
    <property type="entry name" value="Vaccinia Virus protein VP39"/>
    <property type="match status" value="1"/>
</dbReference>
<dbReference type="InterPro" id="IPR029063">
    <property type="entry name" value="SAM-dependent_MTases_sf"/>
</dbReference>
<keyword evidence="2" id="KW-1185">Reference proteome</keyword>
<comment type="caution">
    <text evidence="1">The sequence shown here is derived from an EMBL/GenBank/DDBJ whole genome shotgun (WGS) entry which is preliminary data.</text>
</comment>
<dbReference type="SUPFAM" id="SSF53335">
    <property type="entry name" value="S-adenosyl-L-methionine-dependent methyltransferases"/>
    <property type="match status" value="1"/>
</dbReference>
<gene>
    <name evidence="1" type="ORF">BLA60_07900</name>
</gene>
<proteinExistence type="predicted"/>
<sequence length="258" mass="27694">MDVNLAAPAYVFGRGDAREQHRLLAAAHDPLTLPRLAETGVDSGWRCLDVGTGGGTVAAWLATQVGPAGSVLATDLSPTSDTVLRHDITRDPLPDGHFDLIVARLVLRHLPERAEVLARLVAALAPGGWLQIDETDTTYQPCLDAPDRHAFALYQRFIAARDAVMERAGVDAGYGRRVARAMRSAGLVDLDPVSGVEVWGPGSPGLALLAHTTVRLRDGLVAVGMTDRQLAEVRELFEQPGFRASSSVYYSVRGRRAS</sequence>
<keyword evidence="1" id="KW-0489">Methyltransferase</keyword>
<dbReference type="GO" id="GO:0008168">
    <property type="term" value="F:methyltransferase activity"/>
    <property type="evidence" value="ECO:0007669"/>
    <property type="project" value="UniProtKB-KW"/>
</dbReference>
<accession>A0A7Z0WQK8</accession>
<dbReference type="Proteomes" id="UP000185696">
    <property type="component" value="Unassembled WGS sequence"/>
</dbReference>
<dbReference type="PANTHER" id="PTHR43591:SF24">
    <property type="entry name" value="2-METHOXY-6-POLYPRENYL-1,4-BENZOQUINOL METHYLASE, MITOCHONDRIAL"/>
    <property type="match status" value="1"/>
</dbReference>
<organism evidence="1 2">
    <name type="scientific">Actinophytocola xinjiangensis</name>
    <dbReference type="NCBI Taxonomy" id="485602"/>
    <lineage>
        <taxon>Bacteria</taxon>
        <taxon>Bacillati</taxon>
        <taxon>Actinomycetota</taxon>
        <taxon>Actinomycetes</taxon>
        <taxon>Pseudonocardiales</taxon>
        <taxon>Pseudonocardiaceae</taxon>
    </lineage>
</organism>
<dbReference type="AlphaFoldDB" id="A0A7Z0WQK8"/>
<dbReference type="EMBL" id="MSIF01000002">
    <property type="protein sequence ID" value="OLF13139.1"/>
    <property type="molecule type" value="Genomic_DNA"/>
</dbReference>
<dbReference type="RefSeq" id="WP_075132048.1">
    <property type="nucleotide sequence ID" value="NZ_MSIF01000002.1"/>
</dbReference>
<evidence type="ECO:0000313" key="1">
    <source>
        <dbReference type="EMBL" id="OLF13139.1"/>
    </source>
</evidence>